<feature type="compositionally biased region" description="Basic residues" evidence="1">
    <location>
        <begin position="110"/>
        <end position="127"/>
    </location>
</feature>
<organism evidence="2">
    <name type="scientific">uncultured Gemmatimonadota bacterium</name>
    <dbReference type="NCBI Taxonomy" id="203437"/>
    <lineage>
        <taxon>Bacteria</taxon>
        <taxon>Pseudomonadati</taxon>
        <taxon>Gemmatimonadota</taxon>
        <taxon>environmental samples</taxon>
    </lineage>
</organism>
<accession>A0A6J4MX52</accession>
<protein>
    <submittedName>
        <fullName evidence="2">Uncharacterized protein</fullName>
    </submittedName>
</protein>
<feature type="compositionally biased region" description="Basic and acidic residues" evidence="1">
    <location>
        <begin position="226"/>
        <end position="244"/>
    </location>
</feature>
<sequence>DRNWEYGRRGSPGSTGRARGVRVVVRRPGFARGRWGGADLGVRPPLPPRLRGCRAPRRPAAAGGAPQPEPGRVPPRRPGFLPAAGVSGRRAALRPHPRAAGRPLHLSARGGRRALHTGCHARLRSARHAGTADGGAAHRGRRPPPRPTPLRDPSPPVDAHDRPGRRLAAPGAGRACLRAGGGARVPRSQRRARAPARPGDRPLDVGARPPRGPRAGVLPHLAGRRRPADPLRRGDRRGRADHAHGAGGGAGTRADLLRRAAEAGADPAACGGAPLAGRGAHARGGRGPLLPAHALRGAHGGGGDGGGMERAVPPRPRGPGAAPPLRAHARAPDGRAQLHVAPPLHGPAIRARGAPPRPGAAEGGV</sequence>
<name>A0A6J4MX52_9BACT</name>
<feature type="compositionally biased region" description="Low complexity" evidence="1">
    <location>
        <begin position="288"/>
        <end position="297"/>
    </location>
</feature>
<feature type="region of interest" description="Disordered" evidence="1">
    <location>
        <begin position="278"/>
        <end position="365"/>
    </location>
</feature>
<feature type="compositionally biased region" description="Pro residues" evidence="1">
    <location>
        <begin position="145"/>
        <end position="156"/>
    </location>
</feature>
<feature type="compositionally biased region" description="Low complexity" evidence="1">
    <location>
        <begin position="166"/>
        <end position="178"/>
    </location>
</feature>
<feature type="compositionally biased region" description="Gly residues" evidence="1">
    <location>
        <begin position="298"/>
        <end position="308"/>
    </location>
</feature>
<feature type="non-terminal residue" evidence="2">
    <location>
        <position position="365"/>
    </location>
</feature>
<dbReference type="EMBL" id="CADCTW010000247">
    <property type="protein sequence ID" value="CAA9371338.1"/>
    <property type="molecule type" value="Genomic_DNA"/>
</dbReference>
<reference evidence="2" key="1">
    <citation type="submission" date="2020-02" db="EMBL/GenBank/DDBJ databases">
        <authorList>
            <person name="Meier V. D."/>
        </authorList>
    </citation>
    <scope>NUCLEOTIDE SEQUENCE</scope>
    <source>
        <strain evidence="2">AVDCRST_MAG68</strain>
    </source>
</reference>
<feature type="compositionally biased region" description="Pro residues" evidence="1">
    <location>
        <begin position="67"/>
        <end position="77"/>
    </location>
</feature>
<evidence type="ECO:0000313" key="2">
    <source>
        <dbReference type="EMBL" id="CAA9371338.1"/>
    </source>
</evidence>
<gene>
    <name evidence="2" type="ORF">AVDCRST_MAG68-5552</name>
</gene>
<feature type="non-terminal residue" evidence="2">
    <location>
        <position position="1"/>
    </location>
</feature>
<feature type="region of interest" description="Disordered" evidence="1">
    <location>
        <begin position="33"/>
        <end position="251"/>
    </location>
</feature>
<dbReference type="AlphaFoldDB" id="A0A6J4MX52"/>
<feature type="region of interest" description="Disordered" evidence="1">
    <location>
        <begin position="1"/>
        <end position="20"/>
    </location>
</feature>
<evidence type="ECO:0000256" key="1">
    <source>
        <dbReference type="SAM" id="MobiDB-lite"/>
    </source>
</evidence>
<proteinExistence type="predicted"/>